<dbReference type="Proteomes" id="UP000076858">
    <property type="component" value="Unassembled WGS sequence"/>
</dbReference>
<feature type="compositionally biased region" description="Basic residues" evidence="1">
    <location>
        <begin position="124"/>
        <end position="137"/>
    </location>
</feature>
<protein>
    <submittedName>
        <fullName evidence="2">Uncharacterized protein</fullName>
    </submittedName>
</protein>
<sequence length="465" mass="52483">MPSYVISSREGRDSSVLSINSRVEDLFGVSDGQMAGSKSGENGNIRKNKRLQLQGTVKQTTSNLDEVFDRVLSSNTLLNQGVLPQATAPGVGEILIAALKKPRRSSRSPDGSGKCFKTTLRHVNTSRRRSRSRQPRRRYAEYRERRDYHHSRSRSRSRRRHCSSRSRNPSRRHSPPPPGVGRDETTIVERSVTVCIVRHRWNPSGRAGQTPLILTSSGLFLRDTESASDCGGPYGPAALKRESSLCSSQFKVLDIVKPLLCLMGMHAAWPDQPTFKLCSAELRLWVDAFHNITKSRRLNVLKVTDPKLKGLLRNPELFSVEEISKQFGRNFLDHIVGEADADAKLPRGNLARRGPTPRRSRLQHVSTRRPGIQRRGAQRTARSSILECLPTWVVEEEVHRTTPEDFAKNWRKVSKDSWILDTMAQGLWMEFTTRPFQTQLPSEGVLGSTTVEICETVTKRSLVCW</sequence>
<keyword evidence="3" id="KW-1185">Reference proteome</keyword>
<evidence type="ECO:0000313" key="3">
    <source>
        <dbReference type="Proteomes" id="UP000076858"/>
    </source>
</evidence>
<evidence type="ECO:0000256" key="1">
    <source>
        <dbReference type="SAM" id="MobiDB-lite"/>
    </source>
</evidence>
<evidence type="ECO:0000313" key="2">
    <source>
        <dbReference type="EMBL" id="KZS06807.1"/>
    </source>
</evidence>
<reference evidence="2 3" key="1">
    <citation type="submission" date="2016-03" db="EMBL/GenBank/DDBJ databases">
        <title>EvidentialGene: Evidence-directed Construction of Genes on Genomes.</title>
        <authorList>
            <person name="Gilbert D.G."/>
            <person name="Choi J.-H."/>
            <person name="Mockaitis K."/>
            <person name="Colbourne J."/>
            <person name="Pfrender M."/>
        </authorList>
    </citation>
    <scope>NUCLEOTIDE SEQUENCE [LARGE SCALE GENOMIC DNA]</scope>
    <source>
        <strain evidence="2 3">Xinb3</strain>
        <tissue evidence="2">Complete organism</tissue>
    </source>
</reference>
<accession>A0A164PGC0</accession>
<gene>
    <name evidence="2" type="ORF">APZ42_029613</name>
</gene>
<feature type="compositionally biased region" description="Basic residues" evidence="1">
    <location>
        <begin position="148"/>
        <end position="174"/>
    </location>
</feature>
<dbReference type="AlphaFoldDB" id="A0A164PGC0"/>
<feature type="region of interest" description="Disordered" evidence="1">
    <location>
        <begin position="346"/>
        <end position="377"/>
    </location>
</feature>
<dbReference type="EMBL" id="LRGB01002587">
    <property type="protein sequence ID" value="KZS06807.1"/>
    <property type="molecule type" value="Genomic_DNA"/>
</dbReference>
<feature type="region of interest" description="Disordered" evidence="1">
    <location>
        <begin position="101"/>
        <end position="185"/>
    </location>
</feature>
<name>A0A164PGC0_9CRUS</name>
<feature type="compositionally biased region" description="Basic and acidic residues" evidence="1">
    <location>
        <begin position="138"/>
        <end position="147"/>
    </location>
</feature>
<comment type="caution">
    <text evidence="2">The sequence shown here is derived from an EMBL/GenBank/DDBJ whole genome shotgun (WGS) entry which is preliminary data.</text>
</comment>
<organism evidence="2 3">
    <name type="scientific">Daphnia magna</name>
    <dbReference type="NCBI Taxonomy" id="35525"/>
    <lineage>
        <taxon>Eukaryota</taxon>
        <taxon>Metazoa</taxon>
        <taxon>Ecdysozoa</taxon>
        <taxon>Arthropoda</taxon>
        <taxon>Crustacea</taxon>
        <taxon>Branchiopoda</taxon>
        <taxon>Diplostraca</taxon>
        <taxon>Cladocera</taxon>
        <taxon>Anomopoda</taxon>
        <taxon>Daphniidae</taxon>
        <taxon>Daphnia</taxon>
    </lineage>
</organism>
<proteinExistence type="predicted"/>
<feature type="non-terminal residue" evidence="2">
    <location>
        <position position="465"/>
    </location>
</feature>